<dbReference type="RefSeq" id="WP_249057008.1">
    <property type="nucleotide sequence ID" value="NZ_JALZWP010000003.1"/>
</dbReference>
<evidence type="ECO:0000256" key="1">
    <source>
        <dbReference type="SAM" id="MobiDB-lite"/>
    </source>
</evidence>
<sequence>MIGPSPFARMQSVLAAEHAALMFGKLNKLEHIAERKERAAARLANARLTQAELGALQSLAKRNAELLDVVSNAVEAVRALTRLGPHAPETKAYSADGLRHSLHPPTGQLTQKA</sequence>
<gene>
    <name evidence="2" type="ORF">M3N55_05040</name>
</gene>
<reference evidence="2 3" key="1">
    <citation type="submission" date="2022-05" db="EMBL/GenBank/DDBJ databases">
        <title>Seasonal and diel survey of microbial diversity of the Tyrrhenian coast.</title>
        <authorList>
            <person name="Gattoni G."/>
            <person name="Corral P."/>
        </authorList>
    </citation>
    <scope>NUCLEOTIDE SEQUENCE [LARGE SCALE GENOMIC DNA]</scope>
    <source>
        <strain evidence="2 3">V10</strain>
    </source>
</reference>
<organism evidence="2 3">
    <name type="scientific">Roseinatronobacter domitianus</name>
    <dbReference type="NCBI Taxonomy" id="2940293"/>
    <lineage>
        <taxon>Bacteria</taxon>
        <taxon>Pseudomonadati</taxon>
        <taxon>Pseudomonadota</taxon>
        <taxon>Alphaproteobacteria</taxon>
        <taxon>Rhodobacterales</taxon>
        <taxon>Paracoccaceae</taxon>
        <taxon>Roseinatronobacter</taxon>
    </lineage>
</organism>
<dbReference type="EMBL" id="JALZWP010000003">
    <property type="protein sequence ID" value="MCL1628089.1"/>
    <property type="molecule type" value="Genomic_DNA"/>
</dbReference>
<evidence type="ECO:0000313" key="2">
    <source>
        <dbReference type="EMBL" id="MCL1628089.1"/>
    </source>
</evidence>
<comment type="caution">
    <text evidence="2">The sequence shown here is derived from an EMBL/GenBank/DDBJ whole genome shotgun (WGS) entry which is preliminary data.</text>
</comment>
<feature type="region of interest" description="Disordered" evidence="1">
    <location>
        <begin position="85"/>
        <end position="113"/>
    </location>
</feature>
<name>A0ABT0LZQ1_9RHOB</name>
<accession>A0ABT0LZQ1</accession>
<dbReference type="Proteomes" id="UP001202550">
    <property type="component" value="Unassembled WGS sequence"/>
</dbReference>
<proteinExistence type="predicted"/>
<keyword evidence="3" id="KW-1185">Reference proteome</keyword>
<evidence type="ECO:0000313" key="3">
    <source>
        <dbReference type="Proteomes" id="UP001202550"/>
    </source>
</evidence>
<protein>
    <recommendedName>
        <fullName evidence="4">FlgN protein</fullName>
    </recommendedName>
</protein>
<evidence type="ECO:0008006" key="4">
    <source>
        <dbReference type="Google" id="ProtNLM"/>
    </source>
</evidence>